<dbReference type="PROSITE" id="PS50943">
    <property type="entry name" value="HTH_CROC1"/>
    <property type="match status" value="1"/>
</dbReference>
<organism evidence="2 3">
    <name type="scientific">Streptomyces albipurpureus</name>
    <dbReference type="NCBI Taxonomy" id="2897419"/>
    <lineage>
        <taxon>Bacteria</taxon>
        <taxon>Bacillati</taxon>
        <taxon>Actinomycetota</taxon>
        <taxon>Actinomycetes</taxon>
        <taxon>Kitasatosporales</taxon>
        <taxon>Streptomycetaceae</taxon>
        <taxon>Streptomyces</taxon>
    </lineage>
</organism>
<name>A0ABT0UQ33_9ACTN</name>
<dbReference type="Gene3D" id="1.10.260.40">
    <property type="entry name" value="lambda repressor-like DNA-binding domains"/>
    <property type="match status" value="1"/>
</dbReference>
<dbReference type="CDD" id="cd00093">
    <property type="entry name" value="HTH_XRE"/>
    <property type="match status" value="1"/>
</dbReference>
<dbReference type="Pfam" id="PF13560">
    <property type="entry name" value="HTH_31"/>
    <property type="match status" value="1"/>
</dbReference>
<evidence type="ECO:0000259" key="1">
    <source>
        <dbReference type="PROSITE" id="PS50943"/>
    </source>
</evidence>
<evidence type="ECO:0000313" key="2">
    <source>
        <dbReference type="EMBL" id="MCM2389351.1"/>
    </source>
</evidence>
<dbReference type="InterPro" id="IPR010982">
    <property type="entry name" value="Lambda_DNA-bd_dom_sf"/>
</dbReference>
<dbReference type="Pfam" id="PF19054">
    <property type="entry name" value="DUF5753"/>
    <property type="match status" value="1"/>
</dbReference>
<dbReference type="Proteomes" id="UP001431429">
    <property type="component" value="Unassembled WGS sequence"/>
</dbReference>
<protein>
    <submittedName>
        <fullName evidence="2">Helix-turn-helix domain-containing protein</fullName>
    </submittedName>
</protein>
<proteinExistence type="predicted"/>
<evidence type="ECO:0000313" key="3">
    <source>
        <dbReference type="Proteomes" id="UP001431429"/>
    </source>
</evidence>
<dbReference type="InterPro" id="IPR043917">
    <property type="entry name" value="DUF5753"/>
</dbReference>
<dbReference type="EMBL" id="JAMQAW010000010">
    <property type="protein sequence ID" value="MCM2389351.1"/>
    <property type="molecule type" value="Genomic_DNA"/>
</dbReference>
<dbReference type="RefSeq" id="WP_250919673.1">
    <property type="nucleotide sequence ID" value="NZ_JAMQAW010000010.1"/>
</dbReference>
<feature type="domain" description="HTH cro/C1-type" evidence="1">
    <location>
        <begin position="21"/>
        <end position="74"/>
    </location>
</feature>
<dbReference type="InterPro" id="IPR001387">
    <property type="entry name" value="Cro/C1-type_HTH"/>
</dbReference>
<gene>
    <name evidence="2" type="ORF">NBG84_13775</name>
</gene>
<reference evidence="2" key="1">
    <citation type="submission" date="2022-06" db="EMBL/GenBank/DDBJ databases">
        <title>Genome public.</title>
        <authorList>
            <person name="Sun Q."/>
        </authorList>
    </citation>
    <scope>NUCLEOTIDE SEQUENCE</scope>
    <source>
        <strain evidence="2">CWNU-1</strain>
    </source>
</reference>
<dbReference type="SMART" id="SM00530">
    <property type="entry name" value="HTH_XRE"/>
    <property type="match status" value="1"/>
</dbReference>
<comment type="caution">
    <text evidence="2">The sequence shown here is derived from an EMBL/GenBank/DDBJ whole genome shotgun (WGS) entry which is preliminary data.</text>
</comment>
<dbReference type="SUPFAM" id="SSF47413">
    <property type="entry name" value="lambda repressor-like DNA-binding domains"/>
    <property type="match status" value="1"/>
</dbReference>
<sequence>MVNRKELDPEIGPQAAFGARLRRLRDSRGWTQDELADRIGCTGSHVSAVETGRRLPTRRFAASCDRALGTGDQLERRSLAVRQTALLEGFPEYVTHEGRASEVRLFESGVIPGPLQTREYARALADAAALRGDITPEQATERVDYLIQRQAVLARTPSPLILAVLDESCIRRPIGGADVMDAQLARLVEFAALPNSGLQIAPYSMGESKPFVRMVYLLTLPDRSLMSYVESQTHGHLDREPSSVLPLVRNYHQLQIGAASQAESVAMIENLRKGTL</sequence>
<accession>A0ABT0UQ33</accession>
<keyword evidence="3" id="KW-1185">Reference proteome</keyword>